<dbReference type="GO" id="GO:0006508">
    <property type="term" value="P:proteolysis"/>
    <property type="evidence" value="ECO:0007669"/>
    <property type="project" value="UniProtKB-KW"/>
</dbReference>
<dbReference type="PANTHER" id="PTHR12606">
    <property type="entry name" value="SENTRIN/SUMO-SPECIFIC PROTEASE"/>
    <property type="match status" value="1"/>
</dbReference>
<dbReference type="GO" id="GO:0016929">
    <property type="term" value="F:deSUMOylase activity"/>
    <property type="evidence" value="ECO:0007669"/>
    <property type="project" value="TreeGrafter"/>
</dbReference>
<feature type="domain" description="Ubiquitin-like protease family profile" evidence="11">
    <location>
        <begin position="858"/>
        <end position="1290"/>
    </location>
</feature>
<sequence length="1659" mass="188200">MGMVLLLRSAFLGRHSSSVRAVDMVRTSPHRPHSPPAWLASRSGSGSGSGTGYAEKSLPVVHPKPKTKHVVSCHKKPKTAFLVSPSNGKSKASGSSGHLPRRQPPLSCILSTEDDLAGEPSVSLAADLQKLCRLAKRIQLRFVGGVYALSGVRVTDKVNEVEEVSGDDGDNDEEGQRDSSSTSPADRRDYGEYAYGIPTHCFCGGRARLEPSRTTANPERLFYTCQNFNDGKCHIWKWWDEAMIEELTKLRIDVNGYPPLHKMRETLERHRLEILHIYDLHDENKMEFARLRAMIAKKSDGLSLELKNVFGKTKHKADFSGLPIVQAAVGADAWTRVLNSPLGVVASFRQLNFNWNARFSLFEFEDITALNYDDLPLEIHFEQTEDHMRFHRLFKLPEKCLSPCRVDIENLCHNYASEIRKWSEDDRVRLCYLAILSNAKIFNQSYVVYGFVQVLQIWAYNYIPSVGRCLGNPLPFAVDRPKLLRFKGGFGNKRMETAFSRESVVVTCMCDRSQREKHPTWRTEIDKDPKIDSLVNHLISDAPLADIQWTFAENTLEGRGTTKKRKLIHQPINTKRKVFVLNEDVEFTSYLCREEEEKEEEEEEEEEGIYQPIRTTNTQFGVTCPKQTTETTKLVRLMIELASKQTEMCESMFSRIDEAALKQQEDCKKQHDTFMKQQELIMTHQQVNLDLQQQFVTTLNKFSNLIAKLIVGKLPAPVDNASGLANTKGKGNVNHRLLNVEGERPQNVCSEGLGYSNAVDAASEVGEVDGADGDVVLVDSVQGVAGNSGGAYSYIEDEKTENNWEMADGQKSENSDFSIRIIAGLESIQGKGSVSDIGDELYIYDLPIEDSAFSPYTEKIRSRETTKLCLGNAQYRGGPDPASQFFKQWLTPIAWLGCYHLDAVLDMYRLRLKQNPEVFKSDRITIFDTSFPKLFKSRYKPWAADRVEYKFPGFSRNYQYGNVPEYAAVKKTWVRDVDTLYSPLNINEDHWVAMVISLQERVLRIYDSLKSMYKIVSHRSLQGRTHALGEENLGSQSGKKSDCETIVLGDLDVTIFEALHDPIDRSSVGLDTTEKLLTHTDRETMVFGEVDETLVEEMNKFIKESGNRVDRFFNVLLTPKDSLYDVSIATIMSMYRIRLKNNPHAFISQRIAIMDLHFQLIWQIEYERWLTDKTKYEYFSGLMPKYAGTKKTCGKDVDKVYAVVSVTDDHWVAIAIDFKDRVVRIYNCGTTTDITISAVKPFAEITPYVFKCLCGDSNIKSYEIEDVPGTPKMTHPGDCGVYTAKYIECLMMGVPLSHEHLRDENMGKIRQKLAAEINEVILKSVIWAIESMHSHQISKVLFAFEPGDLLAAFSRPKAWPSFGFQVFELLHFLDKIVEWKVVEEKVKTSRGASLIATSMFQTNALANDLIAWYDRKLKRKYGNRDNFRLLSSVFEQEKRDHEELKKKYALLKAESETHSAEVASLKDEVARLGMREAELAGEVVKLGDWEISLMGEVAKLETDVAFSRDHEERELTRLRSDRFAKVSRTTQKAQARLDKVKSYIKEQEHIVQHKMDALNQSKGAQEIVTVLVRRGAVVSESELENLAKEARIAEEEVDALNVIELSDADLNLSPDQLGFGLTRLSSQVIPVSNQHGSNSELVSRSDIRHVTVEERNPGN</sequence>
<keyword evidence="4" id="KW-0378">Hydrolase</keyword>
<keyword evidence="1 13" id="KW-0645">Protease</keyword>
<feature type="chain" id="PRO_5035825367" evidence="10">
    <location>
        <begin position="22"/>
        <end position="1659"/>
    </location>
</feature>
<evidence type="ECO:0000256" key="2">
    <source>
        <dbReference type="ARBA" id="ARBA00022723"/>
    </source>
</evidence>
<feature type="region of interest" description="Disordered" evidence="9">
    <location>
        <begin position="160"/>
        <end position="189"/>
    </location>
</feature>
<dbReference type="PROSITE" id="PS50600">
    <property type="entry name" value="ULP_PROTEASE"/>
    <property type="match status" value="1"/>
</dbReference>
<dbReference type="EMBL" id="JAEFBJ010000011">
    <property type="protein sequence ID" value="KAG7556964.1"/>
    <property type="molecule type" value="Genomic_DNA"/>
</dbReference>
<evidence type="ECO:0000256" key="8">
    <source>
        <dbReference type="SAM" id="Coils"/>
    </source>
</evidence>
<dbReference type="PROSITE" id="PS51999">
    <property type="entry name" value="ZF_GRF"/>
    <property type="match status" value="1"/>
</dbReference>
<keyword evidence="10" id="KW-0732">Signal</keyword>
<dbReference type="InterPro" id="IPR003653">
    <property type="entry name" value="Peptidase_C48_C"/>
</dbReference>
<evidence type="ECO:0000256" key="4">
    <source>
        <dbReference type="ARBA" id="ARBA00022801"/>
    </source>
</evidence>
<evidence type="ECO:0000256" key="9">
    <source>
        <dbReference type="SAM" id="MobiDB-lite"/>
    </source>
</evidence>
<organism evidence="13 14">
    <name type="scientific">Arabidopsis suecica</name>
    <name type="common">Swedish thale-cress</name>
    <name type="synonym">Cardaminopsis suecica</name>
    <dbReference type="NCBI Taxonomy" id="45249"/>
    <lineage>
        <taxon>Eukaryota</taxon>
        <taxon>Viridiplantae</taxon>
        <taxon>Streptophyta</taxon>
        <taxon>Embryophyta</taxon>
        <taxon>Tracheophyta</taxon>
        <taxon>Spermatophyta</taxon>
        <taxon>Magnoliopsida</taxon>
        <taxon>eudicotyledons</taxon>
        <taxon>Gunneridae</taxon>
        <taxon>Pentapetalae</taxon>
        <taxon>rosids</taxon>
        <taxon>malvids</taxon>
        <taxon>Brassicales</taxon>
        <taxon>Brassicaceae</taxon>
        <taxon>Camelineae</taxon>
        <taxon>Arabidopsis</taxon>
    </lineage>
</organism>
<keyword evidence="3 7" id="KW-0863">Zinc-finger</keyword>
<keyword evidence="6" id="KW-0862">Zinc</keyword>
<keyword evidence="14" id="KW-1185">Reference proteome</keyword>
<feature type="compositionally biased region" description="Polar residues" evidence="9">
    <location>
        <begin position="1633"/>
        <end position="1642"/>
    </location>
</feature>
<dbReference type="Proteomes" id="UP000694251">
    <property type="component" value="Chromosome 11"/>
</dbReference>
<reference evidence="13 14" key="1">
    <citation type="submission" date="2020-12" db="EMBL/GenBank/DDBJ databases">
        <title>Concerted genomic and epigenomic changes stabilize Arabidopsis allopolyploids.</title>
        <authorList>
            <person name="Chen Z."/>
        </authorList>
    </citation>
    <scope>NUCLEOTIDE SEQUENCE [LARGE SCALE GENOMIC DNA]</scope>
    <source>
        <strain evidence="13">As9502</strain>
        <tissue evidence="13">Leaf</tissue>
    </source>
</reference>
<evidence type="ECO:0000256" key="6">
    <source>
        <dbReference type="ARBA" id="ARBA00022833"/>
    </source>
</evidence>
<keyword evidence="2" id="KW-0479">Metal-binding</keyword>
<feature type="region of interest" description="Disordered" evidence="9">
    <location>
        <begin position="1633"/>
        <end position="1659"/>
    </location>
</feature>
<evidence type="ECO:0000256" key="1">
    <source>
        <dbReference type="ARBA" id="ARBA00022670"/>
    </source>
</evidence>
<keyword evidence="5" id="KW-0788">Thiol protease</keyword>
<feature type="signal peptide" evidence="10">
    <location>
        <begin position="1"/>
        <end position="21"/>
    </location>
</feature>
<evidence type="ECO:0000256" key="7">
    <source>
        <dbReference type="PROSITE-ProRule" id="PRU01343"/>
    </source>
</evidence>
<dbReference type="InterPro" id="IPR010666">
    <property type="entry name" value="Znf_GRF"/>
</dbReference>
<proteinExistence type="predicted"/>
<dbReference type="GO" id="GO:0008270">
    <property type="term" value="F:zinc ion binding"/>
    <property type="evidence" value="ECO:0007669"/>
    <property type="project" value="UniProtKB-KW"/>
</dbReference>
<feature type="region of interest" description="Disordered" evidence="9">
    <location>
        <begin position="25"/>
        <end position="59"/>
    </location>
</feature>
<evidence type="ECO:0000256" key="5">
    <source>
        <dbReference type="ARBA" id="ARBA00022807"/>
    </source>
</evidence>
<feature type="region of interest" description="Disordered" evidence="9">
    <location>
        <begin position="81"/>
        <end position="106"/>
    </location>
</feature>
<feature type="compositionally biased region" description="Acidic residues" evidence="9">
    <location>
        <begin position="161"/>
        <end position="175"/>
    </location>
</feature>
<dbReference type="GO" id="GO:0016926">
    <property type="term" value="P:protein desumoylation"/>
    <property type="evidence" value="ECO:0007669"/>
    <property type="project" value="TreeGrafter"/>
</dbReference>
<feature type="domain" description="GRF-type" evidence="12">
    <location>
        <begin position="201"/>
        <end position="242"/>
    </location>
</feature>
<evidence type="ECO:0000256" key="10">
    <source>
        <dbReference type="SAM" id="SignalP"/>
    </source>
</evidence>
<keyword evidence="8" id="KW-0175">Coiled coil</keyword>
<feature type="coiled-coil region" evidence="8">
    <location>
        <begin position="1434"/>
        <end position="1468"/>
    </location>
</feature>
<evidence type="ECO:0000313" key="13">
    <source>
        <dbReference type="EMBL" id="KAG7556964.1"/>
    </source>
</evidence>
<evidence type="ECO:0000313" key="14">
    <source>
        <dbReference type="Proteomes" id="UP000694251"/>
    </source>
</evidence>
<evidence type="ECO:0000256" key="3">
    <source>
        <dbReference type="ARBA" id="ARBA00022771"/>
    </source>
</evidence>
<feature type="compositionally biased region" description="Basic and acidic residues" evidence="9">
    <location>
        <begin position="1643"/>
        <end position="1659"/>
    </location>
</feature>
<evidence type="ECO:0000259" key="11">
    <source>
        <dbReference type="PROSITE" id="PS50600"/>
    </source>
</evidence>
<feature type="compositionally biased region" description="Low complexity" evidence="9">
    <location>
        <begin position="84"/>
        <end position="97"/>
    </location>
</feature>
<evidence type="ECO:0000259" key="12">
    <source>
        <dbReference type="PROSITE" id="PS51999"/>
    </source>
</evidence>
<gene>
    <name evidence="13" type="ORF">ISN44_As11g029690</name>
</gene>
<comment type="caution">
    <text evidence="13">The sequence shown here is derived from an EMBL/GenBank/DDBJ whole genome shotgun (WGS) entry which is preliminary data.</text>
</comment>
<dbReference type="GO" id="GO:0005634">
    <property type="term" value="C:nucleus"/>
    <property type="evidence" value="ECO:0007669"/>
    <property type="project" value="TreeGrafter"/>
</dbReference>
<feature type="coiled-coil region" evidence="8">
    <location>
        <begin position="1576"/>
        <end position="1603"/>
    </location>
</feature>
<protein>
    <submittedName>
        <fullName evidence="13">Ulp1 protease family C-terminal catalytic domain</fullName>
    </submittedName>
</protein>
<accession>A0A8T1ZG18</accession>
<name>A0A8T1ZG18_ARASU</name>
<dbReference type="Pfam" id="PF02902">
    <property type="entry name" value="Peptidase_C48"/>
    <property type="match status" value="2"/>
</dbReference>
<dbReference type="OrthoDB" id="1108391at2759"/>
<dbReference type="PANTHER" id="PTHR12606:SF1">
    <property type="entry name" value="UBIQUITIN-LIKE-SPECIFIC PROTEASE 1A"/>
    <property type="match status" value="1"/>
</dbReference>